<dbReference type="GO" id="GO:0032045">
    <property type="term" value="C:guanyl-nucleotide exchange factor complex"/>
    <property type="evidence" value="ECO:0007669"/>
    <property type="project" value="TreeGrafter"/>
</dbReference>
<evidence type="ECO:0000259" key="7">
    <source>
        <dbReference type="PROSITE" id="PS51834"/>
    </source>
</evidence>
<dbReference type="Proteomes" id="UP000504606">
    <property type="component" value="Unplaced"/>
</dbReference>
<dbReference type="InterPro" id="IPR037521">
    <property type="entry name" value="FLCN/SMCR8_DENN"/>
</dbReference>
<evidence type="ECO:0000313" key="8">
    <source>
        <dbReference type="Proteomes" id="UP000504606"/>
    </source>
</evidence>
<evidence type="ECO:0000256" key="5">
    <source>
        <dbReference type="ARBA" id="ARBA00038137"/>
    </source>
</evidence>
<keyword evidence="4" id="KW-0072">Autophagy</keyword>
<feature type="compositionally biased region" description="Polar residues" evidence="6">
    <location>
        <begin position="416"/>
        <end position="425"/>
    </location>
</feature>
<dbReference type="PANTHER" id="PTHR31334:SF1">
    <property type="entry name" value="GUANINE NUCLEOTIDE EXCHANGE PROTEIN SMCR8"/>
    <property type="match status" value="1"/>
</dbReference>
<dbReference type="PROSITE" id="PS51834">
    <property type="entry name" value="DENN_FLCN_SMCR8"/>
    <property type="match status" value="1"/>
</dbReference>
<sequence>MFEGPLLYPSGSYDMCLCEEEDFIIFAEFSEVKGPVALFTVPSYVQYDEKIDVNSFIMRIMSVDYQANPGGQFCICQDTQTLQTHVSHTRHAYVHYFTLYDLHARGFVRPLCVAYVSSNNQKLSKIFPQLRDQFLQLTETIKVNNRQHFRNEILTVLSNIKNMQASYNDTTQEKSGDNLADITSNLSIQQGHSTQQFEEFSFMLNAVEASLVNVDYSLSAVDHWHNAFTFSNESPAPKEIQDYLTLISSTSYRRQVNLHDNICMLEKQLRPIPVLSPWGIASALSLLLKILHLFGSCELSASLGHFPSISFSQSDPASKKETHNSTNAWEAIEIPEYLQLLKAISIGSVDASMPSYDDQECDQVERSSSKEATSGNEGSSSYHSFSDSPSDAVLPPSQKNSSLTSSIQASSDLSSDNALGSNQKRVVSHESVHTITNISVSSSQPECREDFHSILDSSSQNCISADTLNHSSENGVQYSSSDSSSSNGSESFHDILEALHSDDNWSIGSTEETLPLGVAWNHCLWTRHKLTAKSGHRLLKFFWTYRSAAQHVIYSILTGRTLVLTGDSSSERRVQRVMSALSPLIPPLDENGLRVLRWHQGILVSAHIASYQLIGMCIPERLSIHDMISPRDKNSVTILDVNSEQLLGPAYHGRLLAAIGNNVRDFPSDHSLLLFMESVLKGIGSKLQSYKALVAACHNELPSHACRQLELHGCDADIIRYLSKLTL</sequence>
<organism evidence="8 9">
    <name type="scientific">Frankliniella occidentalis</name>
    <name type="common">Western flower thrips</name>
    <name type="synonym">Euthrips occidentalis</name>
    <dbReference type="NCBI Taxonomy" id="133901"/>
    <lineage>
        <taxon>Eukaryota</taxon>
        <taxon>Metazoa</taxon>
        <taxon>Ecdysozoa</taxon>
        <taxon>Arthropoda</taxon>
        <taxon>Hexapoda</taxon>
        <taxon>Insecta</taxon>
        <taxon>Pterygota</taxon>
        <taxon>Neoptera</taxon>
        <taxon>Paraneoptera</taxon>
        <taxon>Thysanoptera</taxon>
        <taxon>Terebrantia</taxon>
        <taxon>Thripoidea</taxon>
        <taxon>Thripidae</taxon>
        <taxon>Frankliniella</taxon>
    </lineage>
</organism>
<dbReference type="RefSeq" id="XP_026281698.1">
    <property type="nucleotide sequence ID" value="XM_026425913.2"/>
</dbReference>
<keyword evidence="3" id="KW-0344">Guanine-nucleotide releasing factor</keyword>
<evidence type="ECO:0000256" key="2">
    <source>
        <dbReference type="ARBA" id="ARBA00022490"/>
    </source>
</evidence>
<comment type="subcellular location">
    <subcellularLocation>
        <location evidence="1">Cytoplasm</location>
    </subcellularLocation>
</comment>
<name>A0A6J1SLS1_FRAOC</name>
<feature type="domain" description="UDENN FLCN/SMCR8-type" evidence="7">
    <location>
        <begin position="15"/>
        <end position="727"/>
    </location>
</feature>
<protein>
    <submittedName>
        <fullName evidence="9">Guanine nucleotide exchange protein smcr8a isoform X2</fullName>
    </submittedName>
</protein>
<keyword evidence="2" id="KW-0963">Cytoplasm</keyword>
<accession>A0A6J1SLS1</accession>
<feature type="compositionally biased region" description="Low complexity" evidence="6">
    <location>
        <begin position="401"/>
        <end position="415"/>
    </location>
</feature>
<dbReference type="GO" id="GO:0005085">
    <property type="term" value="F:guanyl-nucleotide exchange factor activity"/>
    <property type="evidence" value="ECO:0007669"/>
    <property type="project" value="UniProtKB-KW"/>
</dbReference>
<evidence type="ECO:0000313" key="9">
    <source>
        <dbReference type="RefSeq" id="XP_026281698.1"/>
    </source>
</evidence>
<dbReference type="GO" id="GO:0005737">
    <property type="term" value="C:cytoplasm"/>
    <property type="evidence" value="ECO:0007669"/>
    <property type="project" value="UniProtKB-SubCell"/>
</dbReference>
<dbReference type="AlphaFoldDB" id="A0A6J1SLS1"/>
<dbReference type="GeneID" id="113208754"/>
<dbReference type="Pfam" id="PF11704">
    <property type="entry name" value="Folliculin"/>
    <property type="match status" value="1"/>
</dbReference>
<dbReference type="GO" id="GO:0006914">
    <property type="term" value="P:autophagy"/>
    <property type="evidence" value="ECO:0007669"/>
    <property type="project" value="UniProtKB-KW"/>
</dbReference>
<evidence type="ECO:0000256" key="1">
    <source>
        <dbReference type="ARBA" id="ARBA00004496"/>
    </source>
</evidence>
<dbReference type="GO" id="GO:0005096">
    <property type="term" value="F:GTPase activator activity"/>
    <property type="evidence" value="ECO:0007669"/>
    <property type="project" value="InterPro"/>
</dbReference>
<comment type="similarity">
    <text evidence="5">Belongs to the SMCR8 family.</text>
</comment>
<evidence type="ECO:0000256" key="4">
    <source>
        <dbReference type="ARBA" id="ARBA00023006"/>
    </source>
</evidence>
<dbReference type="InterPro" id="IPR037520">
    <property type="entry name" value="Folliculin/SMCR8_longin"/>
</dbReference>
<evidence type="ECO:0000256" key="6">
    <source>
        <dbReference type="SAM" id="MobiDB-lite"/>
    </source>
</evidence>
<feature type="compositionally biased region" description="Low complexity" evidence="6">
    <location>
        <begin position="379"/>
        <end position="390"/>
    </location>
</feature>
<proteinExistence type="inferred from homology"/>
<evidence type="ECO:0000256" key="3">
    <source>
        <dbReference type="ARBA" id="ARBA00022658"/>
    </source>
</evidence>
<gene>
    <name evidence="9" type="primary">LOC113208754</name>
</gene>
<feature type="region of interest" description="Disordered" evidence="6">
    <location>
        <begin position="354"/>
        <end position="427"/>
    </location>
</feature>
<keyword evidence="8" id="KW-1185">Reference proteome</keyword>
<dbReference type="PANTHER" id="PTHR31334">
    <property type="entry name" value="SMITH-MAGENIS SYNDROME REGION GENE 8 PROTEIN"/>
    <property type="match status" value="1"/>
</dbReference>
<reference evidence="9" key="1">
    <citation type="submission" date="2025-08" db="UniProtKB">
        <authorList>
            <consortium name="RefSeq"/>
        </authorList>
    </citation>
    <scope>IDENTIFICATION</scope>
    <source>
        <tissue evidence="9">Whole organism</tissue>
    </source>
</reference>